<dbReference type="EMBL" id="CP034670">
    <property type="protein sequence ID" value="AZR59798.1"/>
    <property type="molecule type" value="Genomic_DNA"/>
</dbReference>
<dbReference type="RefSeq" id="WP_126983320.1">
    <property type="nucleotide sequence ID" value="NZ_CP034670.1"/>
</dbReference>
<evidence type="ECO:0000313" key="2">
    <source>
        <dbReference type="EMBL" id="AZR59810.1"/>
    </source>
</evidence>
<dbReference type="EMBL" id="CP034670">
    <property type="protein sequence ID" value="AZR59810.1"/>
    <property type="molecule type" value="Genomic_DNA"/>
</dbReference>
<dbReference type="AlphaFoldDB" id="A0A3S9SK36"/>
<proteinExistence type="predicted"/>
<dbReference type="Proteomes" id="UP000282435">
    <property type="component" value="Chromosome"/>
</dbReference>
<name>A0A3S9SK36_EIKCO</name>
<evidence type="ECO:0000313" key="1">
    <source>
        <dbReference type="EMBL" id="AZR59798.1"/>
    </source>
</evidence>
<evidence type="ECO:0000313" key="3">
    <source>
        <dbReference type="Proteomes" id="UP000282435"/>
    </source>
</evidence>
<gene>
    <name evidence="1" type="ORF">ELB75_07045</name>
    <name evidence="2" type="ORF">ELB75_07110</name>
</gene>
<sequence>MAKADRSVSVCLYGDEWHLVCYDSGVPVGGSVFLSYPLQQPIIGLDGETIGRDYGYCCAHLEGQRFIETGLLP</sequence>
<protein>
    <submittedName>
        <fullName evidence="1">Uncharacterized protein</fullName>
    </submittedName>
</protein>
<reference evidence="1 3" key="1">
    <citation type="submission" date="2018-12" db="EMBL/GenBank/DDBJ databases">
        <title>Genome sequencing of Eikenella corrodens KCOM 3110 (= JS217).</title>
        <authorList>
            <person name="Koo J.-K."/>
            <person name="Park S.-N."/>
            <person name="Lim Y.K."/>
        </authorList>
    </citation>
    <scope>NUCLEOTIDE SEQUENCE [LARGE SCALE GENOMIC DNA]</scope>
    <source>
        <strain evidence="1 3">KCOM 3110</strain>
    </source>
</reference>
<organism evidence="1 3">
    <name type="scientific">Eikenella corrodens</name>
    <dbReference type="NCBI Taxonomy" id="539"/>
    <lineage>
        <taxon>Bacteria</taxon>
        <taxon>Pseudomonadati</taxon>
        <taxon>Pseudomonadota</taxon>
        <taxon>Betaproteobacteria</taxon>
        <taxon>Neisseriales</taxon>
        <taxon>Neisseriaceae</taxon>
        <taxon>Eikenella</taxon>
    </lineage>
</organism>
<accession>A0A3S9SK36</accession>